<evidence type="ECO:0000313" key="7">
    <source>
        <dbReference type="EMBL" id="NGP88327.1"/>
    </source>
</evidence>
<evidence type="ECO:0000256" key="4">
    <source>
        <dbReference type="ARBA" id="ARBA00023002"/>
    </source>
</evidence>
<dbReference type="Gene3D" id="3.30.9.10">
    <property type="entry name" value="D-Amino Acid Oxidase, subunit A, domain 2"/>
    <property type="match status" value="1"/>
</dbReference>
<evidence type="ECO:0000256" key="1">
    <source>
        <dbReference type="ARBA" id="ARBA00001974"/>
    </source>
</evidence>
<dbReference type="AlphaFoldDB" id="A0A6M1T2R3"/>
<protein>
    <submittedName>
        <fullName evidence="7">L-2-hydroxyglutarate oxidase</fullName>
        <ecNumber evidence="7">1.1.3.-</ecNumber>
    </submittedName>
</protein>
<evidence type="ECO:0000313" key="8">
    <source>
        <dbReference type="Proteomes" id="UP000479132"/>
    </source>
</evidence>
<keyword evidence="3" id="KW-0274">FAD</keyword>
<dbReference type="InterPro" id="IPR006076">
    <property type="entry name" value="FAD-dep_OxRdtase"/>
</dbReference>
<gene>
    <name evidence="7" type="primary">lhgO</name>
    <name evidence="7" type="ORF">G3569_08160</name>
</gene>
<proteinExistence type="inferred from homology"/>
<dbReference type="Pfam" id="PF01266">
    <property type="entry name" value="DAO"/>
    <property type="match status" value="1"/>
</dbReference>
<accession>A0A6M1T2R3</accession>
<organism evidence="7 8">
    <name type="scientific">Fodinibius halophilus</name>
    <dbReference type="NCBI Taxonomy" id="1736908"/>
    <lineage>
        <taxon>Bacteria</taxon>
        <taxon>Pseudomonadati</taxon>
        <taxon>Balneolota</taxon>
        <taxon>Balneolia</taxon>
        <taxon>Balneolales</taxon>
        <taxon>Balneolaceae</taxon>
        <taxon>Fodinibius</taxon>
    </lineage>
</organism>
<dbReference type="PANTHER" id="PTHR43104:SF2">
    <property type="entry name" value="L-2-HYDROXYGLUTARATE DEHYDROGENASE, MITOCHONDRIAL"/>
    <property type="match status" value="1"/>
</dbReference>
<evidence type="ECO:0000256" key="2">
    <source>
        <dbReference type="ARBA" id="ARBA00022630"/>
    </source>
</evidence>
<keyword evidence="4 7" id="KW-0560">Oxidoreductase</keyword>
<evidence type="ECO:0000259" key="6">
    <source>
        <dbReference type="Pfam" id="PF01266"/>
    </source>
</evidence>
<feature type="domain" description="FAD dependent oxidoreductase" evidence="6">
    <location>
        <begin position="4"/>
        <end position="389"/>
    </location>
</feature>
<dbReference type="SUPFAM" id="SSF51905">
    <property type="entry name" value="FAD/NAD(P)-binding domain"/>
    <property type="match status" value="1"/>
</dbReference>
<reference evidence="7 8" key="1">
    <citation type="submission" date="2020-02" db="EMBL/GenBank/DDBJ databases">
        <title>Aliifodinibius halophilus 2W32, complete genome.</title>
        <authorList>
            <person name="Li Y."/>
            <person name="Wu S."/>
        </authorList>
    </citation>
    <scope>NUCLEOTIDE SEQUENCE [LARGE SCALE GENOMIC DNA]</scope>
    <source>
        <strain evidence="7 8">2W32</strain>
    </source>
</reference>
<dbReference type="Gene3D" id="3.50.50.60">
    <property type="entry name" value="FAD/NAD(P)-binding domain"/>
    <property type="match status" value="1"/>
</dbReference>
<dbReference type="RefSeq" id="WP_165267951.1">
    <property type="nucleotide sequence ID" value="NZ_JAALLS010000009.1"/>
</dbReference>
<dbReference type="Proteomes" id="UP000479132">
    <property type="component" value="Unassembled WGS sequence"/>
</dbReference>
<comment type="cofactor">
    <cofactor evidence="1">
        <name>FAD</name>
        <dbReference type="ChEBI" id="CHEBI:57692"/>
    </cofactor>
</comment>
<dbReference type="NCBIfam" id="NF008726">
    <property type="entry name" value="PRK11728.1"/>
    <property type="match status" value="1"/>
</dbReference>
<comment type="caution">
    <text evidence="7">The sequence shown here is derived from an EMBL/GenBank/DDBJ whole genome shotgun (WGS) entry which is preliminary data.</text>
</comment>
<dbReference type="GO" id="GO:0047545">
    <property type="term" value="F:(S)-2-hydroxyglutarate dehydrogenase activity"/>
    <property type="evidence" value="ECO:0007669"/>
    <property type="project" value="TreeGrafter"/>
</dbReference>
<keyword evidence="2" id="KW-0285">Flavoprotein</keyword>
<evidence type="ECO:0000256" key="3">
    <source>
        <dbReference type="ARBA" id="ARBA00022827"/>
    </source>
</evidence>
<keyword evidence="8" id="KW-1185">Reference proteome</keyword>
<dbReference type="InterPro" id="IPR036188">
    <property type="entry name" value="FAD/NAD-bd_sf"/>
</dbReference>
<sequence>MKYDIAIIGGGIIGGALAYKLSEKYQFEIVVVDKEEEPNQHQTGRNSGIIHSGVYYPENSLKSKNCINGYKQLVQFLEEHNLTYKITGKLIAAANESEFSELDRLFKNAQNVGLGVQYLTKNEICEIDPNLTIPRGFFVEETGLVDYSQVLNRLIDISSDNGVDFIFGTSINDIEENSNKYSLSTNEKSIQAKYIINCAGLQCDRVYELLTGQNSPVRILPFKGEYFEVSPDLYQSDIPVYPVPNPDFPFLGVHLTPMIDGSLKVGPNAVLSFDREGYDGFEVKVADVLDIVSNKAIYKLIKDYKTIVLKEMLKQKSKNFFEKKVKKYWSRFSTSEINGYSCGIRAQATENGELLSDFRIETFDRQVHVLNAPSPAATSCLAIADTIVEKLNGIIK</sequence>
<dbReference type="PANTHER" id="PTHR43104">
    <property type="entry name" value="L-2-HYDROXYGLUTARATE DEHYDROGENASE, MITOCHONDRIAL"/>
    <property type="match status" value="1"/>
</dbReference>
<comment type="similarity">
    <text evidence="5">Belongs to the L2HGDH family.</text>
</comment>
<dbReference type="EC" id="1.1.3.-" evidence="7"/>
<dbReference type="EMBL" id="JAALLS010000009">
    <property type="protein sequence ID" value="NGP88327.1"/>
    <property type="molecule type" value="Genomic_DNA"/>
</dbReference>
<name>A0A6M1T2R3_9BACT</name>
<evidence type="ECO:0000256" key="5">
    <source>
        <dbReference type="ARBA" id="ARBA00037941"/>
    </source>
</evidence>